<dbReference type="RefSeq" id="WP_062976880.1">
    <property type="nucleotide sequence ID" value="NZ_JAAXOT010000018.1"/>
</dbReference>
<dbReference type="Proteomes" id="UP000570678">
    <property type="component" value="Unassembled WGS sequence"/>
</dbReference>
<keyword evidence="3" id="KW-1185">Reference proteome</keyword>
<comment type="caution">
    <text evidence="2">The sequence shown here is derived from an EMBL/GenBank/DDBJ whole genome shotgun (WGS) entry which is preliminary data.</text>
</comment>
<protein>
    <submittedName>
        <fullName evidence="2">Uncharacterized protein</fullName>
    </submittedName>
</protein>
<feature type="region of interest" description="Disordered" evidence="1">
    <location>
        <begin position="106"/>
        <end position="156"/>
    </location>
</feature>
<feature type="region of interest" description="Disordered" evidence="1">
    <location>
        <begin position="517"/>
        <end position="536"/>
    </location>
</feature>
<feature type="compositionally biased region" description="Low complexity" evidence="1">
    <location>
        <begin position="449"/>
        <end position="464"/>
    </location>
</feature>
<proteinExistence type="predicted"/>
<feature type="compositionally biased region" description="Basic and acidic residues" evidence="1">
    <location>
        <begin position="123"/>
        <end position="138"/>
    </location>
</feature>
<accession>A0A846YLX1</accession>
<feature type="compositionally biased region" description="Basic and acidic residues" evidence="1">
    <location>
        <begin position="561"/>
        <end position="587"/>
    </location>
</feature>
<dbReference type="AlphaFoldDB" id="A0A846YLX1"/>
<evidence type="ECO:0000313" key="3">
    <source>
        <dbReference type="Proteomes" id="UP000570678"/>
    </source>
</evidence>
<evidence type="ECO:0000256" key="1">
    <source>
        <dbReference type="SAM" id="MobiDB-lite"/>
    </source>
</evidence>
<feature type="region of interest" description="Disordered" evidence="1">
    <location>
        <begin position="751"/>
        <end position="788"/>
    </location>
</feature>
<feature type="compositionally biased region" description="Low complexity" evidence="1">
    <location>
        <begin position="605"/>
        <end position="615"/>
    </location>
</feature>
<organism evidence="2 3">
    <name type="scientific">Nocardia flavorosea</name>
    <dbReference type="NCBI Taxonomy" id="53429"/>
    <lineage>
        <taxon>Bacteria</taxon>
        <taxon>Bacillati</taxon>
        <taxon>Actinomycetota</taxon>
        <taxon>Actinomycetes</taxon>
        <taxon>Mycobacteriales</taxon>
        <taxon>Nocardiaceae</taxon>
        <taxon>Nocardia</taxon>
    </lineage>
</organism>
<gene>
    <name evidence="2" type="ORF">HGA15_27485</name>
</gene>
<dbReference type="EMBL" id="JAAXOT010000018">
    <property type="protein sequence ID" value="NKY59823.1"/>
    <property type="molecule type" value="Genomic_DNA"/>
</dbReference>
<feature type="compositionally biased region" description="Acidic residues" evidence="1">
    <location>
        <begin position="465"/>
        <end position="482"/>
    </location>
</feature>
<feature type="region of interest" description="Disordered" evidence="1">
    <location>
        <begin position="445"/>
        <end position="504"/>
    </location>
</feature>
<reference evidence="2 3" key="1">
    <citation type="submission" date="2020-04" db="EMBL/GenBank/DDBJ databases">
        <title>MicrobeNet Type strains.</title>
        <authorList>
            <person name="Nicholson A.C."/>
        </authorList>
    </citation>
    <scope>NUCLEOTIDE SEQUENCE [LARGE SCALE GENOMIC DNA]</scope>
    <source>
        <strain evidence="2 3">JCM 3332</strain>
    </source>
</reference>
<feature type="compositionally biased region" description="Gly residues" evidence="1">
    <location>
        <begin position="521"/>
        <end position="536"/>
    </location>
</feature>
<feature type="compositionally biased region" description="Low complexity" evidence="1">
    <location>
        <begin position="484"/>
        <end position="495"/>
    </location>
</feature>
<sequence length="788" mass="85624">MTNYIWFDENNEKHSESEPPSSGYYYEVDDDYNFTLYQAGEGDATRVEDYETFNLFDPDDQNPRMLTNDGRAFDARYQWDIKDNIYDGNDRDGKVDTWAEVEAAAEEAGYDDPGRAVEGTHIQVDESKPDYRESRERGGAGANELLPGERLTTDESQGISSLTSLENGYTLSLDEHDRLILRDSEGNELWGVSGAKVAEYLSDGENYITVRDDGSIVILDADGELVKTIREKDDSAHAELVLLYLPEYQDKEETLHPMIDFTQDVLQYQVDCFARGDADLAEDVREWLKNENLFEEGNVSEFVDQYEAHLNDESAIKDKFWRHDERIEEIAIDTDAVNTESLNKIMEKIEDLDDELRAIGEEHLTTEETVVQPGVAGETQVIENQYLKRSVVEALFGSMEETISEVMTLVLDAVDKNTENEEETDNNSTDYQSAYDDGYQAGLAAAGQNTDTGTGTNTDTGTGNELDDAVTDFSDTYEDLLGPEDSGSGETGAEGSETDEGPRSPIEQLLQPIREAIMSGSGSGGGGAAQQAAGGGDMMSMMMPMMMMSMMSQMMQQSMQKRQEDAERAEREREREREDRDRERDDAPQSAQAPGPAAAPPTAAPAPGTAEAPAPQDAPPPAASMTQKSMVDMKLPNGTSQRVSSVVADAVNRELNNPNGSDARAAYQGTPGEASAGSPWVSVESASVATGDVAQWDNRSALVVVGDAGLQVIVNGELVPLDPHNPPDGGQGGYGGFRGFFHPSGADVNEVNDMATAGAASPPPVATTQQTAPAAPPAVTPPATMEVR</sequence>
<evidence type="ECO:0000313" key="2">
    <source>
        <dbReference type="EMBL" id="NKY59823.1"/>
    </source>
</evidence>
<feature type="region of interest" description="Disordered" evidence="1">
    <location>
        <begin position="553"/>
        <end position="627"/>
    </location>
</feature>
<name>A0A846YLX1_9NOCA</name>